<evidence type="ECO:0000313" key="2">
    <source>
        <dbReference type="EMBL" id="KRK38845.1"/>
    </source>
</evidence>
<comment type="caution">
    <text evidence="2">The sequence shown here is derived from an EMBL/GenBank/DDBJ whole genome shotgun (WGS) entry which is preliminary data.</text>
</comment>
<keyword evidence="1" id="KW-1133">Transmembrane helix</keyword>
<keyword evidence="1" id="KW-0812">Transmembrane</keyword>
<keyword evidence="3" id="KW-1185">Reference proteome</keyword>
<dbReference type="Proteomes" id="UP000050909">
    <property type="component" value="Unassembled WGS sequence"/>
</dbReference>
<dbReference type="PATRIC" id="fig|1423722.3.peg.546"/>
<protein>
    <submittedName>
        <fullName evidence="2">Uncharacterized protein</fullName>
    </submittedName>
</protein>
<evidence type="ECO:0000313" key="3">
    <source>
        <dbReference type="Proteomes" id="UP000050909"/>
    </source>
</evidence>
<reference evidence="2 3" key="1">
    <citation type="journal article" date="2015" name="Genome Announc.">
        <title>Expanding the biotechnology potential of lactobacilli through comparative genomics of 213 strains and associated genera.</title>
        <authorList>
            <person name="Sun Z."/>
            <person name="Harris H.M."/>
            <person name="McCann A."/>
            <person name="Guo C."/>
            <person name="Argimon S."/>
            <person name="Zhang W."/>
            <person name="Yang X."/>
            <person name="Jeffery I.B."/>
            <person name="Cooney J.C."/>
            <person name="Kagawa T.F."/>
            <person name="Liu W."/>
            <person name="Song Y."/>
            <person name="Salvetti E."/>
            <person name="Wrobel A."/>
            <person name="Rasinkangas P."/>
            <person name="Parkhill J."/>
            <person name="Rea M.C."/>
            <person name="O'Sullivan O."/>
            <person name="Ritari J."/>
            <person name="Douillard F.P."/>
            <person name="Paul Ross R."/>
            <person name="Yang R."/>
            <person name="Briner A.E."/>
            <person name="Felis G.E."/>
            <person name="de Vos W.M."/>
            <person name="Barrangou R."/>
            <person name="Klaenhammer T.R."/>
            <person name="Caufield P.W."/>
            <person name="Cui Y."/>
            <person name="Zhang H."/>
            <person name="O'Toole P.W."/>
        </authorList>
    </citation>
    <scope>NUCLEOTIDE SEQUENCE [LARGE SCALE GENOMIC DNA]</scope>
    <source>
        <strain evidence="2 3">DSM 20534</strain>
    </source>
</reference>
<dbReference type="RefSeq" id="WP_054745853.1">
    <property type="nucleotide sequence ID" value="NZ_AZCV01000001.1"/>
</dbReference>
<feature type="transmembrane region" description="Helical" evidence="1">
    <location>
        <begin position="39"/>
        <end position="56"/>
    </location>
</feature>
<sequence length="153" mass="17182">MKKNKVADVFVFLLVIPYLCTLTLIGIGFNALVIHPASLWRTAVGAFVGALIMFGIKGTIQRPLDLISDNVENSFFLQTLRFFSVRRRRLYQLANILLDFILCGLATYLVRQVLTFDQIAGTAVGWVMLIMFISTAIGAYLEYDNLSIDPTQK</sequence>
<feature type="transmembrane region" description="Helical" evidence="1">
    <location>
        <begin position="90"/>
        <end position="111"/>
    </location>
</feature>
<keyword evidence="1" id="KW-0472">Membrane</keyword>
<feature type="transmembrane region" description="Helical" evidence="1">
    <location>
        <begin position="123"/>
        <end position="143"/>
    </location>
</feature>
<accession>A0A0R1GWV2</accession>
<evidence type="ECO:0000256" key="1">
    <source>
        <dbReference type="SAM" id="Phobius"/>
    </source>
</evidence>
<name>A0A0R1GWV2_9LACO</name>
<gene>
    <name evidence="2" type="ORF">FC62_GL000537</name>
</gene>
<feature type="transmembrane region" description="Helical" evidence="1">
    <location>
        <begin position="9"/>
        <end position="33"/>
    </location>
</feature>
<dbReference type="AlphaFoldDB" id="A0A0R1GWV2"/>
<dbReference type="EMBL" id="AZCV01000001">
    <property type="protein sequence ID" value="KRK38845.1"/>
    <property type="molecule type" value="Genomic_DNA"/>
</dbReference>
<organism evidence="2 3">
    <name type="scientific">Amylolactobacillus amylotrophicus DSM 20534</name>
    <dbReference type="NCBI Taxonomy" id="1423722"/>
    <lineage>
        <taxon>Bacteria</taxon>
        <taxon>Bacillati</taxon>
        <taxon>Bacillota</taxon>
        <taxon>Bacilli</taxon>
        <taxon>Lactobacillales</taxon>
        <taxon>Lactobacillaceae</taxon>
        <taxon>Amylolactobacillus</taxon>
    </lineage>
</organism>
<proteinExistence type="predicted"/>